<sequence length="107" mass="11906">MLLQAQLQAALAACLAKLARLRFDVDALLAPAETVLEAEPMDEANDMMMTALFGDTMPPPDPTPAAGNCHRFSDHNFNTEEARRPIKKELQKLEASQRQSIIDEELR</sequence>
<name>M1DUR4_SOLTU</name>
<accession>M1DUR4</accession>
<dbReference type="AlphaFoldDB" id="M1DUR4"/>
<dbReference type="Proteomes" id="UP000011115">
    <property type="component" value="Unassembled WGS sequence"/>
</dbReference>
<keyword evidence="3" id="KW-1185">Reference proteome</keyword>
<evidence type="ECO:0000256" key="1">
    <source>
        <dbReference type="SAM" id="MobiDB-lite"/>
    </source>
</evidence>
<organism evidence="2 3">
    <name type="scientific">Solanum tuberosum</name>
    <name type="common">Potato</name>
    <dbReference type="NCBI Taxonomy" id="4113"/>
    <lineage>
        <taxon>Eukaryota</taxon>
        <taxon>Viridiplantae</taxon>
        <taxon>Streptophyta</taxon>
        <taxon>Embryophyta</taxon>
        <taxon>Tracheophyta</taxon>
        <taxon>Spermatophyta</taxon>
        <taxon>Magnoliopsida</taxon>
        <taxon>eudicotyledons</taxon>
        <taxon>Gunneridae</taxon>
        <taxon>Pentapetalae</taxon>
        <taxon>asterids</taxon>
        <taxon>lamiids</taxon>
        <taxon>Solanales</taxon>
        <taxon>Solanaceae</taxon>
        <taxon>Solanoideae</taxon>
        <taxon>Solaneae</taxon>
        <taxon>Solanum</taxon>
    </lineage>
</organism>
<dbReference type="EnsemblPlants" id="PGSC0003DMT400094723">
    <property type="protein sequence ID" value="PGSC0003DMT400094723"/>
    <property type="gene ID" value="PGSC0003DMG400044294"/>
</dbReference>
<proteinExistence type="predicted"/>
<evidence type="ECO:0000313" key="3">
    <source>
        <dbReference type="Proteomes" id="UP000011115"/>
    </source>
</evidence>
<evidence type="ECO:0008006" key="4">
    <source>
        <dbReference type="Google" id="ProtNLM"/>
    </source>
</evidence>
<dbReference type="HOGENOM" id="CLU_2214688_0_0_1"/>
<dbReference type="PaxDb" id="4113-PGSC0003DMT400094723"/>
<dbReference type="InParanoid" id="M1DUR4"/>
<reference evidence="2" key="2">
    <citation type="submission" date="2015-06" db="UniProtKB">
        <authorList>
            <consortium name="EnsemblPlants"/>
        </authorList>
    </citation>
    <scope>IDENTIFICATION</scope>
    <source>
        <strain evidence="2">DM1-3 516 R44</strain>
    </source>
</reference>
<dbReference type="Gramene" id="PGSC0003DMT400094723">
    <property type="protein sequence ID" value="PGSC0003DMT400094723"/>
    <property type="gene ID" value="PGSC0003DMG400044294"/>
</dbReference>
<evidence type="ECO:0000313" key="2">
    <source>
        <dbReference type="EnsemblPlants" id="PGSC0003DMT400094723"/>
    </source>
</evidence>
<reference evidence="3" key="1">
    <citation type="journal article" date="2011" name="Nature">
        <title>Genome sequence and analysis of the tuber crop potato.</title>
        <authorList>
            <consortium name="The Potato Genome Sequencing Consortium"/>
        </authorList>
    </citation>
    <scope>NUCLEOTIDE SEQUENCE [LARGE SCALE GENOMIC DNA]</scope>
    <source>
        <strain evidence="3">cv. DM1-3 516 R44</strain>
    </source>
</reference>
<protein>
    <recommendedName>
        <fullName evidence="4">Integrase core domain containing protein</fullName>
    </recommendedName>
</protein>
<feature type="region of interest" description="Disordered" evidence="1">
    <location>
        <begin position="51"/>
        <end position="73"/>
    </location>
</feature>